<dbReference type="InterPro" id="IPR051785">
    <property type="entry name" value="MMCE/EMCE_epimerase"/>
</dbReference>
<keyword evidence="4" id="KW-1185">Reference proteome</keyword>
<organism evidence="3 4">
    <name type="scientific">Marinobacterium aestuariivivens</name>
    <dbReference type="NCBI Taxonomy" id="1698799"/>
    <lineage>
        <taxon>Bacteria</taxon>
        <taxon>Pseudomonadati</taxon>
        <taxon>Pseudomonadota</taxon>
        <taxon>Gammaproteobacteria</taxon>
        <taxon>Oceanospirillales</taxon>
        <taxon>Oceanospirillaceae</taxon>
        <taxon>Marinobacterium</taxon>
    </lineage>
</organism>
<dbReference type="PANTHER" id="PTHR43048">
    <property type="entry name" value="METHYLMALONYL-COA EPIMERASE"/>
    <property type="match status" value="1"/>
</dbReference>
<dbReference type="SUPFAM" id="SSF54593">
    <property type="entry name" value="Glyoxalase/Bleomycin resistance protein/Dihydroxybiphenyl dioxygenase"/>
    <property type="match status" value="1"/>
</dbReference>
<dbReference type="PANTHER" id="PTHR43048:SF4">
    <property type="entry name" value="RING-CLEAVING DIOXYGENASE-RELATED"/>
    <property type="match status" value="1"/>
</dbReference>
<evidence type="ECO:0000259" key="2">
    <source>
        <dbReference type="PROSITE" id="PS51819"/>
    </source>
</evidence>
<proteinExistence type="predicted"/>
<gene>
    <name evidence="3" type="ORF">ACFQDL_24460</name>
</gene>
<dbReference type="InterPro" id="IPR004360">
    <property type="entry name" value="Glyas_Fos-R_dOase_dom"/>
</dbReference>
<dbReference type="RefSeq" id="WP_379911293.1">
    <property type="nucleotide sequence ID" value="NZ_JBHSWE010000001.1"/>
</dbReference>
<name>A0ABW2A612_9GAMM</name>
<protein>
    <submittedName>
        <fullName evidence="3">VOC family protein</fullName>
    </submittedName>
</protein>
<evidence type="ECO:0000313" key="4">
    <source>
        <dbReference type="Proteomes" id="UP001596422"/>
    </source>
</evidence>
<comment type="caution">
    <text evidence="3">The sequence shown here is derived from an EMBL/GenBank/DDBJ whole genome shotgun (WGS) entry which is preliminary data.</text>
</comment>
<dbReference type="InterPro" id="IPR029068">
    <property type="entry name" value="Glyas_Bleomycin-R_OHBP_Dase"/>
</dbReference>
<dbReference type="PROSITE" id="PS51819">
    <property type="entry name" value="VOC"/>
    <property type="match status" value="1"/>
</dbReference>
<evidence type="ECO:0000256" key="1">
    <source>
        <dbReference type="ARBA" id="ARBA00022723"/>
    </source>
</evidence>
<dbReference type="CDD" id="cd06587">
    <property type="entry name" value="VOC"/>
    <property type="match status" value="1"/>
</dbReference>
<keyword evidence="1" id="KW-0479">Metal-binding</keyword>
<feature type="domain" description="VOC" evidence="2">
    <location>
        <begin position="11"/>
        <end position="139"/>
    </location>
</feature>
<dbReference type="Pfam" id="PF00903">
    <property type="entry name" value="Glyoxalase"/>
    <property type="match status" value="1"/>
</dbReference>
<evidence type="ECO:0000313" key="3">
    <source>
        <dbReference type="EMBL" id="MFC6672883.1"/>
    </source>
</evidence>
<dbReference type="Gene3D" id="3.10.180.10">
    <property type="entry name" value="2,3-Dihydroxybiphenyl 1,2-Dioxygenase, domain 1"/>
    <property type="match status" value="1"/>
</dbReference>
<accession>A0ABW2A612</accession>
<dbReference type="InterPro" id="IPR037523">
    <property type="entry name" value="VOC_core"/>
</dbReference>
<reference evidence="4" key="1">
    <citation type="journal article" date="2019" name="Int. J. Syst. Evol. Microbiol.">
        <title>The Global Catalogue of Microorganisms (GCM) 10K type strain sequencing project: providing services to taxonomists for standard genome sequencing and annotation.</title>
        <authorList>
            <consortium name="The Broad Institute Genomics Platform"/>
            <consortium name="The Broad Institute Genome Sequencing Center for Infectious Disease"/>
            <person name="Wu L."/>
            <person name="Ma J."/>
        </authorList>
    </citation>
    <scope>NUCLEOTIDE SEQUENCE [LARGE SCALE GENOMIC DNA]</scope>
    <source>
        <strain evidence="4">NBRC 111756</strain>
    </source>
</reference>
<dbReference type="Proteomes" id="UP001596422">
    <property type="component" value="Unassembled WGS sequence"/>
</dbReference>
<dbReference type="EMBL" id="JBHSWE010000001">
    <property type="protein sequence ID" value="MFC6672883.1"/>
    <property type="molecule type" value="Genomic_DNA"/>
</dbReference>
<sequence length="142" mass="16007">MTPLLDQNFDGLQHLGVPVVDLEASKAFYARLGFRPVMEKTFDDGDGQVTAVMVKRAAMVIELYRLPGERHAEVTRRQHGHIDHVAFSVRDIDSAFEELCSAGFEINQDAPIELPFWDHGCRYFSIRGPSGETLEFNQILEG</sequence>